<dbReference type="EMBL" id="FMVN01000007">
    <property type="protein sequence ID" value="SCY40921.1"/>
    <property type="molecule type" value="Genomic_DNA"/>
</dbReference>
<dbReference type="PANTHER" id="PTHR24198:SF165">
    <property type="entry name" value="ANKYRIN REPEAT-CONTAINING PROTEIN-RELATED"/>
    <property type="match status" value="1"/>
</dbReference>
<dbReference type="InterPro" id="IPR001810">
    <property type="entry name" value="F-box_dom"/>
</dbReference>
<evidence type="ECO:0000256" key="3">
    <source>
        <dbReference type="SAM" id="Coils"/>
    </source>
</evidence>
<evidence type="ECO:0000313" key="7">
    <source>
        <dbReference type="EMBL" id="SCY40921.1"/>
    </source>
</evidence>
<dbReference type="Gene3D" id="1.25.40.20">
    <property type="entry name" value="Ankyrin repeat-containing domain"/>
    <property type="match status" value="1"/>
</dbReference>
<dbReference type="SMART" id="SM00248">
    <property type="entry name" value="ANK"/>
    <property type="match status" value="5"/>
</dbReference>
<keyword evidence="9" id="KW-1185">Reference proteome</keyword>
<reference evidence="6" key="2">
    <citation type="submission" date="2014-09" db="EMBL/GenBank/DDBJ databases">
        <authorList>
            <person name="GOMEZ-VALERO Laura"/>
        </authorList>
    </citation>
    <scope>NUCLEOTIDE SEQUENCE</scope>
    <source>
        <strain evidence="6">ATCC33218</strain>
    </source>
</reference>
<dbReference type="InterPro" id="IPR002110">
    <property type="entry name" value="Ankyrin_rpt"/>
</dbReference>
<feature type="compositionally biased region" description="Polar residues" evidence="4">
    <location>
        <begin position="782"/>
        <end position="796"/>
    </location>
</feature>
<dbReference type="EMBL" id="LN614830">
    <property type="protein sequence ID" value="CEG61434.1"/>
    <property type="molecule type" value="Genomic_DNA"/>
</dbReference>
<evidence type="ECO:0000313" key="8">
    <source>
        <dbReference type="Proteomes" id="UP000032414"/>
    </source>
</evidence>
<keyword evidence="3" id="KW-0175">Coiled coil</keyword>
<feature type="coiled-coil region" evidence="3">
    <location>
        <begin position="319"/>
        <end position="346"/>
    </location>
</feature>
<dbReference type="HOGENOM" id="CLU_314936_0_0_6"/>
<proteinExistence type="predicted"/>
<dbReference type="KEGG" id="tmc:LMI_2155"/>
<dbReference type="PATRIC" id="fig|451.8.peg.1257"/>
<dbReference type="SUPFAM" id="SSF81383">
    <property type="entry name" value="F-box domain"/>
    <property type="match status" value="1"/>
</dbReference>
<dbReference type="Gene3D" id="1.20.1280.50">
    <property type="match status" value="1"/>
</dbReference>
<feature type="domain" description="F-box" evidence="5">
    <location>
        <begin position="12"/>
        <end position="58"/>
    </location>
</feature>
<name>A0A098GG22_LEGMI</name>
<dbReference type="Pfam" id="PF12937">
    <property type="entry name" value="F-box-like"/>
    <property type="match status" value="1"/>
</dbReference>
<evidence type="ECO:0000259" key="5">
    <source>
        <dbReference type="PROSITE" id="PS50181"/>
    </source>
</evidence>
<dbReference type="InterPro" id="IPR036770">
    <property type="entry name" value="Ankyrin_rpt-contain_sf"/>
</dbReference>
<dbReference type="SUPFAM" id="SSF48403">
    <property type="entry name" value="Ankyrin repeat"/>
    <property type="match status" value="1"/>
</dbReference>
<dbReference type="PANTHER" id="PTHR24198">
    <property type="entry name" value="ANKYRIN REPEAT AND PROTEIN KINASE DOMAIN-CONTAINING PROTEIN"/>
    <property type="match status" value="1"/>
</dbReference>
<gene>
    <name evidence="6" type="ORF">LMI_2155</name>
    <name evidence="7" type="ORF">SAMN02982997_01642</name>
</gene>
<keyword evidence="1" id="KW-0677">Repeat</keyword>
<accession>A0A098GG22</accession>
<dbReference type="OrthoDB" id="5657194at2"/>
<feature type="region of interest" description="Disordered" evidence="4">
    <location>
        <begin position="750"/>
        <end position="796"/>
    </location>
</feature>
<dbReference type="STRING" id="451.B6N58_05315"/>
<sequence length="928" mass="105013">MKDKEKILFDKQEETTQLPVELWVHILSFLDPQSLTQAQFVDSTFYRLSNDNYPWKVLFRTYFPEEVPNAVPFDFSWKQAFISLYLEQYGAYQPEIRRRIYFIATGNISKLHECGINLNDLKENDFILIKTAAQLGRQDILDYFYRLSETSWSIPTQNEGKGNPELMAQRIDDPVKQVNQTTYIMSPFWRAILCNQRDKILSDLPTLLNVPEPMTGKTATLLAAELGHLDLLRDLLEYPDNSAINEGYYELSAALVKSGQMRMISGFDNFIATHRENLTSSRSLAQEHSVKVVNAAQNLPCRIKLAARHGAIVLFRKLTDSLCQELAQAEQDLTAAKENRVSHLETNNTNEASGQETVAIEAYSKLRNQCISTIKAAMYSAAKNGQVNIIQYALIKRFVDIDAIVADDGSTLLSRAAQSFHPELVAFLLNQQANPQQGLKALMNAYNELDSEVDQAAISEVEEMLIRAIEEQRASIDYSLLSAVISAKQAHLLERLLVLDIGDINKSNSSGETLLEKAVSGAPDSLRDRCITLLISSGAKINHRVLKAAVKKNDMKLVTEMLNQPGVNARQLVNTTLVYSTPITCDLSVDSNMRNFLLQYADLKESIFEILRRPRPCLSYVRDVLFHNDYILGRPRLDTEEILAFAKTLNRNRIINELKIEAKLEQELIGKPLSKEVFAFEKLKIQVRATGLAKGIAYGRNHTSLPKRISFPSDLRYLNAFTKLVNNDRELMNLFKEMYAEAYREGFINGRSNSNQNESYKRKLSDDTERKGKEKKWKPDASTEQQSLQNTNPSQDQFMTTATFQLDQDESEASNNEPLAPVAVEMPAGQYATENRFSPSSNGYSLRFFPHPEAAFRATVTNSQENAIEAARIPTNQYFGENRFFPPNGGQSIPFFPYPATAQPVSPTPQVESMDYAEEDFDTNQFLN</sequence>
<feature type="region of interest" description="Disordered" evidence="4">
    <location>
        <begin position="898"/>
        <end position="928"/>
    </location>
</feature>
<evidence type="ECO:0000256" key="4">
    <source>
        <dbReference type="SAM" id="MobiDB-lite"/>
    </source>
</evidence>
<evidence type="ECO:0000313" key="9">
    <source>
        <dbReference type="Proteomes" id="UP000182998"/>
    </source>
</evidence>
<feature type="compositionally biased region" description="Basic and acidic residues" evidence="4">
    <location>
        <begin position="759"/>
        <end position="781"/>
    </location>
</feature>
<reference evidence="8" key="1">
    <citation type="submission" date="2014-09" db="EMBL/GenBank/DDBJ databases">
        <authorList>
            <person name="Gomez-Valero L."/>
        </authorList>
    </citation>
    <scope>NUCLEOTIDE SEQUENCE [LARGE SCALE GENOMIC DNA]</scope>
    <source>
        <strain evidence="8">ATCC33218</strain>
    </source>
</reference>
<dbReference type="InterPro" id="IPR036047">
    <property type="entry name" value="F-box-like_dom_sf"/>
</dbReference>
<dbReference type="Proteomes" id="UP000032414">
    <property type="component" value="Chromosome I"/>
</dbReference>
<keyword evidence="2" id="KW-0040">ANK repeat</keyword>
<dbReference type="Proteomes" id="UP000182998">
    <property type="component" value="Unassembled WGS sequence"/>
</dbReference>
<evidence type="ECO:0000256" key="2">
    <source>
        <dbReference type="ARBA" id="ARBA00023043"/>
    </source>
</evidence>
<reference evidence="7 9" key="3">
    <citation type="submission" date="2016-10" db="EMBL/GenBank/DDBJ databases">
        <authorList>
            <person name="Varghese N."/>
            <person name="Submissions S."/>
        </authorList>
    </citation>
    <scope>NUCLEOTIDE SEQUENCE [LARGE SCALE GENOMIC DNA]</scope>
    <source>
        <strain evidence="7 9">ATCC 33218</strain>
    </source>
</reference>
<dbReference type="RefSeq" id="WP_045099678.1">
    <property type="nucleotide sequence ID" value="NZ_CP020614.1"/>
</dbReference>
<dbReference type="SMART" id="SM00256">
    <property type="entry name" value="FBOX"/>
    <property type="match status" value="1"/>
</dbReference>
<evidence type="ECO:0000256" key="1">
    <source>
        <dbReference type="ARBA" id="ARBA00022737"/>
    </source>
</evidence>
<organism evidence="6 8">
    <name type="scientific">Legionella micdadei</name>
    <name type="common">Tatlockia micdadei</name>
    <dbReference type="NCBI Taxonomy" id="451"/>
    <lineage>
        <taxon>Bacteria</taxon>
        <taxon>Pseudomonadati</taxon>
        <taxon>Pseudomonadota</taxon>
        <taxon>Gammaproteobacteria</taxon>
        <taxon>Legionellales</taxon>
        <taxon>Legionellaceae</taxon>
        <taxon>Legionella</taxon>
    </lineage>
</organism>
<dbReference type="AlphaFoldDB" id="A0A098GG22"/>
<evidence type="ECO:0000313" key="6">
    <source>
        <dbReference type="EMBL" id="CEG61434.1"/>
    </source>
</evidence>
<protein>
    <recommendedName>
        <fullName evidence="5">F-box domain-containing protein</fullName>
    </recommendedName>
</protein>
<dbReference type="PROSITE" id="PS50181">
    <property type="entry name" value="FBOX"/>
    <property type="match status" value="1"/>
</dbReference>